<dbReference type="PANTHER" id="PTHR10071">
    <property type="entry name" value="TRANSCRIPTION FACTOR GATA FAMILY MEMBER"/>
    <property type="match status" value="1"/>
</dbReference>
<evidence type="ECO:0000256" key="2">
    <source>
        <dbReference type="ARBA" id="ARBA00022723"/>
    </source>
</evidence>
<keyword evidence="3 8" id="KW-0863">Zinc-finger</keyword>
<proteinExistence type="predicted"/>
<organism evidence="10 11">
    <name type="scientific">Meloidogyne incognita</name>
    <name type="common">Southern root-knot nematode worm</name>
    <name type="synonym">Oxyuris incognita</name>
    <dbReference type="NCBI Taxonomy" id="6306"/>
    <lineage>
        <taxon>Eukaryota</taxon>
        <taxon>Metazoa</taxon>
        <taxon>Ecdysozoa</taxon>
        <taxon>Nematoda</taxon>
        <taxon>Chromadorea</taxon>
        <taxon>Rhabditida</taxon>
        <taxon>Tylenchina</taxon>
        <taxon>Tylenchomorpha</taxon>
        <taxon>Tylenchoidea</taxon>
        <taxon>Meloidogynidae</taxon>
        <taxon>Meloidogyninae</taxon>
        <taxon>Meloidogyne</taxon>
        <taxon>Meloidogyne incognita group</taxon>
    </lineage>
</organism>
<keyword evidence="6" id="KW-0804">Transcription</keyword>
<dbReference type="InterPro" id="IPR013088">
    <property type="entry name" value="Znf_NHR/GATA"/>
</dbReference>
<reference evidence="11" key="1">
    <citation type="submission" date="2022-11" db="UniProtKB">
        <authorList>
            <consortium name="WormBaseParasite"/>
        </authorList>
    </citation>
    <scope>IDENTIFICATION</scope>
</reference>
<evidence type="ECO:0000256" key="1">
    <source>
        <dbReference type="ARBA" id="ARBA00004123"/>
    </source>
</evidence>
<evidence type="ECO:0000313" key="10">
    <source>
        <dbReference type="Proteomes" id="UP000887563"/>
    </source>
</evidence>
<dbReference type="InterPro" id="IPR000679">
    <property type="entry name" value="Znf_GATA"/>
</dbReference>
<protein>
    <submittedName>
        <fullName evidence="11">GATA-type domain-containing protein</fullName>
    </submittedName>
</protein>
<dbReference type="GO" id="GO:0008270">
    <property type="term" value="F:zinc ion binding"/>
    <property type="evidence" value="ECO:0007669"/>
    <property type="project" value="UniProtKB-KW"/>
</dbReference>
<dbReference type="GO" id="GO:0005634">
    <property type="term" value="C:nucleus"/>
    <property type="evidence" value="ECO:0007669"/>
    <property type="project" value="UniProtKB-SubCell"/>
</dbReference>
<keyword evidence="4" id="KW-0862">Zinc</keyword>
<dbReference type="GO" id="GO:0000981">
    <property type="term" value="F:DNA-binding transcription factor activity, RNA polymerase II-specific"/>
    <property type="evidence" value="ECO:0007669"/>
    <property type="project" value="TreeGrafter"/>
</dbReference>
<evidence type="ECO:0000256" key="4">
    <source>
        <dbReference type="ARBA" id="ARBA00022833"/>
    </source>
</evidence>
<evidence type="ECO:0000313" key="11">
    <source>
        <dbReference type="WBParaSite" id="Minc3s00150g06129"/>
    </source>
</evidence>
<evidence type="ECO:0000256" key="6">
    <source>
        <dbReference type="ARBA" id="ARBA00023163"/>
    </source>
</evidence>
<dbReference type="Gene3D" id="3.30.50.10">
    <property type="entry name" value="Erythroid Transcription Factor GATA-1, subunit A"/>
    <property type="match status" value="2"/>
</dbReference>
<dbReference type="GO" id="GO:0045944">
    <property type="term" value="P:positive regulation of transcription by RNA polymerase II"/>
    <property type="evidence" value="ECO:0007669"/>
    <property type="project" value="TreeGrafter"/>
</dbReference>
<keyword evidence="5" id="KW-0805">Transcription regulation</keyword>
<dbReference type="PROSITE" id="PS50114">
    <property type="entry name" value="GATA_ZN_FINGER_2"/>
    <property type="match status" value="2"/>
</dbReference>
<keyword evidence="2" id="KW-0479">Metal-binding</keyword>
<dbReference type="InterPro" id="IPR039355">
    <property type="entry name" value="Transcription_factor_GATA"/>
</dbReference>
<name>A0A914KX72_MELIC</name>
<dbReference type="Proteomes" id="UP000887563">
    <property type="component" value="Unplaced"/>
</dbReference>
<evidence type="ECO:0000256" key="8">
    <source>
        <dbReference type="PROSITE-ProRule" id="PRU00094"/>
    </source>
</evidence>
<feature type="domain" description="GATA-type" evidence="9">
    <location>
        <begin position="1"/>
        <end position="59"/>
    </location>
</feature>
<evidence type="ECO:0000256" key="3">
    <source>
        <dbReference type="ARBA" id="ARBA00022771"/>
    </source>
</evidence>
<dbReference type="GO" id="GO:0000978">
    <property type="term" value="F:RNA polymerase II cis-regulatory region sequence-specific DNA binding"/>
    <property type="evidence" value="ECO:0007669"/>
    <property type="project" value="TreeGrafter"/>
</dbReference>
<feature type="domain" description="GATA-type" evidence="9">
    <location>
        <begin position="55"/>
        <end position="82"/>
    </location>
</feature>
<evidence type="ECO:0000256" key="7">
    <source>
        <dbReference type="ARBA" id="ARBA00023242"/>
    </source>
</evidence>
<dbReference type="GO" id="GO:0000122">
    <property type="term" value="P:negative regulation of transcription by RNA polymerase II"/>
    <property type="evidence" value="ECO:0007669"/>
    <property type="project" value="TreeGrafter"/>
</dbReference>
<sequence>MKSPKCKNCGAEHASLYRRDQTNGDCYCNACGLYRKMMGMNRPIVKPEKMPGNIDMNTRQCINCGTTSTTLWRREHTSGDYCVMIVAFIKENMGEKIDRVRRLKNGRSVMFGVRKKSGVALESFFD</sequence>
<dbReference type="WBParaSite" id="Minc3s00150g06129">
    <property type="protein sequence ID" value="Minc3s00150g06129"/>
    <property type="gene ID" value="Minc3s00150g06129"/>
</dbReference>
<accession>A0A914KX72</accession>
<evidence type="ECO:0000259" key="9">
    <source>
        <dbReference type="PROSITE" id="PS50114"/>
    </source>
</evidence>
<comment type="subcellular location">
    <subcellularLocation>
        <location evidence="1">Nucleus</location>
    </subcellularLocation>
</comment>
<dbReference type="SUPFAM" id="SSF57716">
    <property type="entry name" value="Glucocorticoid receptor-like (DNA-binding domain)"/>
    <property type="match status" value="1"/>
</dbReference>
<dbReference type="SMART" id="SM00401">
    <property type="entry name" value="ZnF_GATA"/>
    <property type="match status" value="1"/>
</dbReference>
<dbReference type="AlphaFoldDB" id="A0A914KX72"/>
<keyword evidence="10" id="KW-1185">Reference proteome</keyword>
<keyword evidence="7" id="KW-0539">Nucleus</keyword>
<dbReference type="CDD" id="cd00202">
    <property type="entry name" value="ZnF_GATA"/>
    <property type="match status" value="1"/>
</dbReference>
<dbReference type="PANTHER" id="PTHR10071:SF281">
    <property type="entry name" value="BOX A-BINDING FACTOR-RELATED"/>
    <property type="match status" value="1"/>
</dbReference>
<evidence type="ECO:0000256" key="5">
    <source>
        <dbReference type="ARBA" id="ARBA00023015"/>
    </source>
</evidence>